<reference evidence="2" key="2">
    <citation type="submission" date="2017-06" db="EMBL/GenBank/DDBJ databases">
        <title>WGS assembly of Brachypodium distachyon.</title>
        <authorList>
            <consortium name="The International Brachypodium Initiative"/>
            <person name="Lucas S."/>
            <person name="Harmon-Smith M."/>
            <person name="Lail K."/>
            <person name="Tice H."/>
            <person name="Grimwood J."/>
            <person name="Bruce D."/>
            <person name="Barry K."/>
            <person name="Shu S."/>
            <person name="Lindquist E."/>
            <person name="Wang M."/>
            <person name="Pitluck S."/>
            <person name="Vogel J.P."/>
            <person name="Garvin D.F."/>
            <person name="Mockler T.C."/>
            <person name="Schmutz J."/>
            <person name="Rokhsar D."/>
            <person name="Bevan M.W."/>
        </authorList>
    </citation>
    <scope>NUCLEOTIDE SEQUENCE</scope>
    <source>
        <strain evidence="2">Bd21</strain>
    </source>
</reference>
<protein>
    <recommendedName>
        <fullName evidence="1">Methyltransferase type 11 domain-containing protein</fullName>
    </recommendedName>
</protein>
<dbReference type="InterPro" id="IPR013216">
    <property type="entry name" value="Methyltransf_11"/>
</dbReference>
<feature type="domain" description="Methyltransferase type 11" evidence="1">
    <location>
        <begin position="183"/>
        <end position="244"/>
    </location>
</feature>
<dbReference type="EnsemblPlants" id="KQK09441">
    <property type="protein sequence ID" value="KQK09441"/>
    <property type="gene ID" value="BRADI_2g48030v3"/>
</dbReference>
<dbReference type="Gramene" id="KQK09441">
    <property type="protein sequence ID" value="KQK09441"/>
    <property type="gene ID" value="BRADI_2g48030v3"/>
</dbReference>
<evidence type="ECO:0000259" key="1">
    <source>
        <dbReference type="Pfam" id="PF08241"/>
    </source>
</evidence>
<reference evidence="3" key="3">
    <citation type="submission" date="2018-08" db="UniProtKB">
        <authorList>
            <consortium name="EnsemblPlants"/>
        </authorList>
    </citation>
    <scope>IDENTIFICATION</scope>
    <source>
        <strain evidence="3">cv. Bd21</strain>
    </source>
</reference>
<dbReference type="EMBL" id="CM000881">
    <property type="protein sequence ID" value="KQK09441.1"/>
    <property type="molecule type" value="Genomic_DNA"/>
</dbReference>
<dbReference type="Proteomes" id="UP000008810">
    <property type="component" value="Chromosome 2"/>
</dbReference>
<proteinExistence type="predicted"/>
<evidence type="ECO:0000313" key="2">
    <source>
        <dbReference type="EMBL" id="KQK09441.1"/>
    </source>
</evidence>
<dbReference type="OMA" id="MCTSWKS"/>
<organism evidence="2">
    <name type="scientific">Brachypodium distachyon</name>
    <name type="common">Purple false brome</name>
    <name type="synonym">Trachynia distachya</name>
    <dbReference type="NCBI Taxonomy" id="15368"/>
    <lineage>
        <taxon>Eukaryota</taxon>
        <taxon>Viridiplantae</taxon>
        <taxon>Streptophyta</taxon>
        <taxon>Embryophyta</taxon>
        <taxon>Tracheophyta</taxon>
        <taxon>Spermatophyta</taxon>
        <taxon>Magnoliopsida</taxon>
        <taxon>Liliopsida</taxon>
        <taxon>Poales</taxon>
        <taxon>Poaceae</taxon>
        <taxon>BOP clade</taxon>
        <taxon>Pooideae</taxon>
        <taxon>Stipodae</taxon>
        <taxon>Brachypodieae</taxon>
        <taxon>Brachypodium</taxon>
    </lineage>
</organism>
<dbReference type="Pfam" id="PF08241">
    <property type="entry name" value="Methyltransf_11"/>
    <property type="match status" value="1"/>
</dbReference>
<dbReference type="FunCoup" id="I1HQW5">
    <property type="interactions" value="402"/>
</dbReference>
<sequence length="310" mass="34708">MATLATRPDLLLVALKRSRPRTLRTRAAAAAPRVCRTPLPLKAARPRRVFLGLGVAFVDQLARMASGGVPSRSFVAAAWPKQGVSPVEQILKNVEWPDEFPFKPEDFSRFDESSDTLFYSAPRFVTHIDDQAIRALTKYYSQVLPPSNTPAVAILDMCSSWVSHYPPGYKQEKVVGMGMNEDELKKNTVLTEYVVQDLNLNPKLPFDDNTFDVITNVVSVDYLTKPMDIFKEMRRVLKPSGLAIMSFSNRCFWTKAISIWTSTGDADHAWIVGAYFHYAGGFEPPKAVDISPNPGQTDPMYIVFSRKQIA</sequence>
<dbReference type="GeneID" id="100845800"/>
<dbReference type="Gene3D" id="3.40.50.150">
    <property type="entry name" value="Vaccinia Virus protein VP39"/>
    <property type="match status" value="1"/>
</dbReference>
<dbReference type="PANTHER" id="PTHR43036:SF1">
    <property type="entry name" value="S-ADENOSYL-L-METHIONINE-DEPENDENT METHYLTRANSFERASES SUPERFAMILY PROTEIN"/>
    <property type="match status" value="1"/>
</dbReference>
<dbReference type="InterPro" id="IPR029063">
    <property type="entry name" value="SAM-dependent_MTases_sf"/>
</dbReference>
<accession>I1HQW5</accession>
<dbReference type="eggNOG" id="ENOG502QS7X">
    <property type="taxonomic scope" value="Eukaryota"/>
</dbReference>
<evidence type="ECO:0000313" key="3">
    <source>
        <dbReference type="EnsemblPlants" id="KQK09441"/>
    </source>
</evidence>
<dbReference type="OrthoDB" id="2013972at2759"/>
<dbReference type="KEGG" id="bdi:100845800"/>
<gene>
    <name evidence="3" type="primary">LOC100845800</name>
    <name evidence="2" type="ORF">BRADI_2g48030v3</name>
</gene>
<keyword evidence="4" id="KW-1185">Reference proteome</keyword>
<name>I1HQW5_BRADI</name>
<dbReference type="PANTHER" id="PTHR43036">
    <property type="entry name" value="OSJNBB0011N17.9 PROTEIN"/>
    <property type="match status" value="1"/>
</dbReference>
<reference evidence="2 3" key="1">
    <citation type="journal article" date="2010" name="Nature">
        <title>Genome sequencing and analysis of the model grass Brachypodium distachyon.</title>
        <authorList>
            <consortium name="International Brachypodium Initiative"/>
        </authorList>
    </citation>
    <scope>NUCLEOTIDE SEQUENCE [LARGE SCALE GENOMIC DNA]</scope>
    <source>
        <strain evidence="2 3">Bd21</strain>
    </source>
</reference>
<evidence type="ECO:0000313" key="4">
    <source>
        <dbReference type="Proteomes" id="UP000008810"/>
    </source>
</evidence>
<dbReference type="AlphaFoldDB" id="I1HQW5"/>
<dbReference type="SUPFAM" id="SSF53335">
    <property type="entry name" value="S-adenosyl-L-methionine-dependent methyltransferases"/>
    <property type="match status" value="1"/>
</dbReference>
<dbReference type="CDD" id="cd02440">
    <property type="entry name" value="AdoMet_MTases"/>
    <property type="match status" value="1"/>
</dbReference>
<dbReference type="HOGENOM" id="CLU_072455_0_0_1"/>
<dbReference type="GO" id="GO:0008757">
    <property type="term" value="F:S-adenosylmethionine-dependent methyltransferase activity"/>
    <property type="evidence" value="ECO:0007669"/>
    <property type="project" value="InterPro"/>
</dbReference>
<dbReference type="RefSeq" id="XP_003569671.1">
    <property type="nucleotide sequence ID" value="XM_003569623.4"/>
</dbReference>